<dbReference type="HOGENOM" id="CLU_001265_60_4_6"/>
<dbReference type="KEGG" id="dda:Dd703_0785"/>
<feature type="transmembrane region" description="Helical" evidence="7">
    <location>
        <begin position="348"/>
        <end position="372"/>
    </location>
</feature>
<dbReference type="InterPro" id="IPR011701">
    <property type="entry name" value="MFS"/>
</dbReference>
<gene>
    <name evidence="9" type="ordered locus">Dd703_0785</name>
</gene>
<feature type="transmembrane region" description="Helical" evidence="7">
    <location>
        <begin position="315"/>
        <end position="336"/>
    </location>
</feature>
<evidence type="ECO:0000313" key="10">
    <source>
        <dbReference type="Proteomes" id="UP000002734"/>
    </source>
</evidence>
<proteinExistence type="predicted"/>
<feature type="domain" description="Major facilitator superfamily (MFS) profile" evidence="8">
    <location>
        <begin position="1"/>
        <end position="402"/>
    </location>
</feature>
<keyword evidence="4 7" id="KW-0812">Transmembrane</keyword>
<feature type="transmembrane region" description="Helical" evidence="7">
    <location>
        <begin position="226"/>
        <end position="243"/>
    </location>
</feature>
<organism evidence="9 10">
    <name type="scientific">Musicola paradisiaca (strain Ech703)</name>
    <name type="common">Dickeya paradisiaca</name>
    <name type="synonym">Dickeya dadantii</name>
    <dbReference type="NCBI Taxonomy" id="579405"/>
    <lineage>
        <taxon>Bacteria</taxon>
        <taxon>Pseudomonadati</taxon>
        <taxon>Pseudomonadota</taxon>
        <taxon>Gammaproteobacteria</taxon>
        <taxon>Enterobacterales</taxon>
        <taxon>Pectobacteriaceae</taxon>
        <taxon>Musicola</taxon>
    </lineage>
</organism>
<evidence type="ECO:0000256" key="5">
    <source>
        <dbReference type="ARBA" id="ARBA00022989"/>
    </source>
</evidence>
<evidence type="ECO:0000256" key="3">
    <source>
        <dbReference type="ARBA" id="ARBA00022475"/>
    </source>
</evidence>
<dbReference type="Proteomes" id="UP000002734">
    <property type="component" value="Chromosome"/>
</dbReference>
<comment type="subcellular location">
    <subcellularLocation>
        <location evidence="1">Cell membrane</location>
        <topology evidence="1">Multi-pass membrane protein</topology>
    </subcellularLocation>
</comment>
<dbReference type="PANTHER" id="PTHR23517:SF3">
    <property type="entry name" value="INTEGRAL MEMBRANE TRANSPORT PROTEIN"/>
    <property type="match status" value="1"/>
</dbReference>
<feature type="transmembrane region" description="Helical" evidence="7">
    <location>
        <begin position="144"/>
        <end position="167"/>
    </location>
</feature>
<evidence type="ECO:0000256" key="1">
    <source>
        <dbReference type="ARBA" id="ARBA00004651"/>
    </source>
</evidence>
<feature type="transmembrane region" description="Helical" evidence="7">
    <location>
        <begin position="173"/>
        <end position="196"/>
    </location>
</feature>
<protein>
    <submittedName>
        <fullName evidence="9">Major facilitator superfamily MFS_1</fullName>
    </submittedName>
</protein>
<dbReference type="EMBL" id="CP001654">
    <property type="protein sequence ID" value="ACS84596.1"/>
    <property type="molecule type" value="Genomic_DNA"/>
</dbReference>
<keyword evidence="10" id="KW-1185">Reference proteome</keyword>
<dbReference type="Pfam" id="PF07690">
    <property type="entry name" value="MFS_1"/>
    <property type="match status" value="1"/>
</dbReference>
<feature type="transmembrane region" description="Helical" evidence="7">
    <location>
        <begin position="85"/>
        <end position="104"/>
    </location>
</feature>
<feature type="transmembrane region" description="Helical" evidence="7">
    <location>
        <begin position="60"/>
        <end position="78"/>
    </location>
</feature>
<name>C6CAC1_MUSP7</name>
<evidence type="ECO:0000256" key="7">
    <source>
        <dbReference type="SAM" id="Phobius"/>
    </source>
</evidence>
<sequence>MNQASTVPPTIWKTFNEGKLSSKVLLFGVLINRLSGFLQIFIVIFLMAHGYTHEQTITALAFYGGGAILGALAGGYLSEKLGIRVAVTISMSATAILTASLLYISTFWLLLFFVTLSSLSAQLFRPASATLLSRQTPPEQQTMIFAIYRLGINLGTTFAPALGYFIYHLSNNSFIYLFWIEAVIAGLYALLAFLTLPDSRQSEHEKETADNRPGNGYKEIRKDRRFMFYLFATLCHAIVYVQYTSTLPLFIEDVHYPIYWYTLAISLNSIIVISFELLLTKYTQQYAQHIVIAVGFILVGLGVACYALPIGPAAVIIGTVIWSIGEIICGPAFSAWPANAGPDRLKAHYVGSCHFMFNAGSVIGPLVGGWLYLHMGMLIWPIISFASVIAAVTCWQCCSPREPRQTTASAVE</sequence>
<keyword evidence="6 7" id="KW-0472">Membrane</keyword>
<dbReference type="SUPFAM" id="SSF103473">
    <property type="entry name" value="MFS general substrate transporter"/>
    <property type="match status" value="1"/>
</dbReference>
<dbReference type="InterPro" id="IPR050171">
    <property type="entry name" value="MFS_Transporters"/>
</dbReference>
<evidence type="ECO:0000313" key="9">
    <source>
        <dbReference type="EMBL" id="ACS84596.1"/>
    </source>
</evidence>
<feature type="transmembrane region" description="Helical" evidence="7">
    <location>
        <begin position="378"/>
        <end position="398"/>
    </location>
</feature>
<accession>C6CAC1</accession>
<dbReference type="eggNOG" id="COG2814">
    <property type="taxonomic scope" value="Bacteria"/>
</dbReference>
<dbReference type="RefSeq" id="WP_012764415.1">
    <property type="nucleotide sequence ID" value="NC_012880.1"/>
</dbReference>
<evidence type="ECO:0000256" key="2">
    <source>
        <dbReference type="ARBA" id="ARBA00022448"/>
    </source>
</evidence>
<dbReference type="AlphaFoldDB" id="C6CAC1"/>
<evidence type="ECO:0000259" key="8">
    <source>
        <dbReference type="PROSITE" id="PS50850"/>
    </source>
</evidence>
<feature type="transmembrane region" description="Helical" evidence="7">
    <location>
        <begin position="258"/>
        <end position="278"/>
    </location>
</feature>
<dbReference type="GO" id="GO:0005886">
    <property type="term" value="C:plasma membrane"/>
    <property type="evidence" value="ECO:0007669"/>
    <property type="project" value="UniProtKB-SubCell"/>
</dbReference>
<keyword evidence="2" id="KW-0813">Transport</keyword>
<dbReference type="GO" id="GO:0022857">
    <property type="term" value="F:transmembrane transporter activity"/>
    <property type="evidence" value="ECO:0007669"/>
    <property type="project" value="InterPro"/>
</dbReference>
<dbReference type="InterPro" id="IPR036259">
    <property type="entry name" value="MFS_trans_sf"/>
</dbReference>
<evidence type="ECO:0000256" key="6">
    <source>
        <dbReference type="ARBA" id="ARBA00023136"/>
    </source>
</evidence>
<feature type="transmembrane region" description="Helical" evidence="7">
    <location>
        <begin position="24"/>
        <end position="48"/>
    </location>
</feature>
<evidence type="ECO:0000256" key="4">
    <source>
        <dbReference type="ARBA" id="ARBA00022692"/>
    </source>
</evidence>
<keyword evidence="5 7" id="KW-1133">Transmembrane helix</keyword>
<dbReference type="InterPro" id="IPR020846">
    <property type="entry name" value="MFS_dom"/>
</dbReference>
<keyword evidence="3" id="KW-1003">Cell membrane</keyword>
<feature type="transmembrane region" description="Helical" evidence="7">
    <location>
        <begin position="290"/>
        <end position="309"/>
    </location>
</feature>
<dbReference type="PANTHER" id="PTHR23517">
    <property type="entry name" value="RESISTANCE PROTEIN MDTM, PUTATIVE-RELATED-RELATED"/>
    <property type="match status" value="1"/>
</dbReference>
<reference evidence="9" key="1">
    <citation type="submission" date="2009-06" db="EMBL/GenBank/DDBJ databases">
        <title>Complete sequence of Dickeya dadantii Ech703.</title>
        <authorList>
            <consortium name="US DOE Joint Genome Institute"/>
            <person name="Lucas S."/>
            <person name="Copeland A."/>
            <person name="Lapidus A."/>
            <person name="Glavina del Rio T."/>
            <person name="Dalin E."/>
            <person name="Tice H."/>
            <person name="Bruce D."/>
            <person name="Goodwin L."/>
            <person name="Pitluck S."/>
            <person name="Chertkov O."/>
            <person name="Brettin T."/>
            <person name="Detter J.C."/>
            <person name="Han C."/>
            <person name="Larimer F."/>
            <person name="Land M."/>
            <person name="Hauser L."/>
            <person name="Kyrpides N."/>
            <person name="Mikhailova N."/>
            <person name="Balakrishnan V."/>
            <person name="Glasner J."/>
            <person name="Perna N.T."/>
        </authorList>
    </citation>
    <scope>NUCLEOTIDE SEQUENCE [LARGE SCALE GENOMIC DNA]</scope>
    <source>
        <strain evidence="9">Ech703</strain>
    </source>
</reference>
<dbReference type="Gene3D" id="1.20.1250.20">
    <property type="entry name" value="MFS general substrate transporter like domains"/>
    <property type="match status" value="1"/>
</dbReference>
<dbReference type="PROSITE" id="PS50850">
    <property type="entry name" value="MFS"/>
    <property type="match status" value="1"/>
</dbReference>